<protein>
    <recommendedName>
        <fullName evidence="2">histidine kinase</fullName>
        <ecNumber evidence="2">2.7.13.3</ecNumber>
    </recommendedName>
</protein>
<dbReference type="PRINTS" id="PR00344">
    <property type="entry name" value="BCTRLSENSOR"/>
</dbReference>
<evidence type="ECO:0000256" key="8">
    <source>
        <dbReference type="ARBA" id="ARBA00023012"/>
    </source>
</evidence>
<keyword evidence="3" id="KW-0597">Phosphoprotein</keyword>
<dbReference type="Pfam" id="PF02518">
    <property type="entry name" value="HATPase_c"/>
    <property type="match status" value="1"/>
</dbReference>
<proteinExistence type="predicted"/>
<gene>
    <name evidence="10" type="ORF">HY076_02515</name>
</gene>
<dbReference type="GO" id="GO:0004673">
    <property type="term" value="F:protein histidine kinase activity"/>
    <property type="evidence" value="ECO:0007669"/>
    <property type="project" value="UniProtKB-EC"/>
</dbReference>
<organism evidence="10 11">
    <name type="scientific">Eiseniibacteriota bacterium</name>
    <dbReference type="NCBI Taxonomy" id="2212470"/>
    <lineage>
        <taxon>Bacteria</taxon>
        <taxon>Candidatus Eiseniibacteriota</taxon>
    </lineage>
</organism>
<name>A0A9D6L591_UNCEI</name>
<keyword evidence="8" id="KW-0902">Two-component regulatory system</keyword>
<dbReference type="PANTHER" id="PTHR43065:SF10">
    <property type="entry name" value="PEROXIDE STRESS-ACTIVATED HISTIDINE KINASE MAK3"/>
    <property type="match status" value="1"/>
</dbReference>
<evidence type="ECO:0000313" key="10">
    <source>
        <dbReference type="EMBL" id="MBI3539128.1"/>
    </source>
</evidence>
<evidence type="ECO:0000256" key="6">
    <source>
        <dbReference type="ARBA" id="ARBA00022777"/>
    </source>
</evidence>
<keyword evidence="5" id="KW-0547">Nucleotide-binding</keyword>
<reference evidence="10" key="1">
    <citation type="submission" date="2020-07" db="EMBL/GenBank/DDBJ databases">
        <title>Huge and variable diversity of episymbiotic CPR bacteria and DPANN archaea in groundwater ecosystems.</title>
        <authorList>
            <person name="He C.Y."/>
            <person name="Keren R."/>
            <person name="Whittaker M."/>
            <person name="Farag I.F."/>
            <person name="Doudna J."/>
            <person name="Cate J.H.D."/>
            <person name="Banfield J.F."/>
        </authorList>
    </citation>
    <scope>NUCLEOTIDE SEQUENCE</scope>
    <source>
        <strain evidence="10">NC_groundwater_928_Pr1_S-0.2um_72_17</strain>
    </source>
</reference>
<dbReference type="GO" id="GO:0000160">
    <property type="term" value="P:phosphorelay signal transduction system"/>
    <property type="evidence" value="ECO:0007669"/>
    <property type="project" value="UniProtKB-KW"/>
</dbReference>
<dbReference type="PROSITE" id="PS50109">
    <property type="entry name" value="HIS_KIN"/>
    <property type="match status" value="1"/>
</dbReference>
<dbReference type="AlphaFoldDB" id="A0A9D6L591"/>
<dbReference type="InterPro" id="IPR003594">
    <property type="entry name" value="HATPase_dom"/>
</dbReference>
<dbReference type="InterPro" id="IPR036890">
    <property type="entry name" value="HATPase_C_sf"/>
</dbReference>
<dbReference type="PANTHER" id="PTHR43065">
    <property type="entry name" value="SENSOR HISTIDINE KINASE"/>
    <property type="match status" value="1"/>
</dbReference>
<evidence type="ECO:0000256" key="1">
    <source>
        <dbReference type="ARBA" id="ARBA00000085"/>
    </source>
</evidence>
<evidence type="ECO:0000256" key="5">
    <source>
        <dbReference type="ARBA" id="ARBA00022741"/>
    </source>
</evidence>
<keyword evidence="6" id="KW-0418">Kinase</keyword>
<dbReference type="SUPFAM" id="SSF55874">
    <property type="entry name" value="ATPase domain of HSP90 chaperone/DNA topoisomerase II/histidine kinase"/>
    <property type="match status" value="1"/>
</dbReference>
<evidence type="ECO:0000313" key="11">
    <source>
        <dbReference type="Proteomes" id="UP000807850"/>
    </source>
</evidence>
<evidence type="ECO:0000256" key="4">
    <source>
        <dbReference type="ARBA" id="ARBA00022679"/>
    </source>
</evidence>
<dbReference type="InterPro" id="IPR005467">
    <property type="entry name" value="His_kinase_dom"/>
</dbReference>
<sequence length="80" mass="8200">VEIAVSDDGAGIDAERRARIFTPGFTTKARGSGLGLTIVERIVHDLGGTIVLDPAAADGRGAAFRIHLPLTAQDSACPAC</sequence>
<dbReference type="EC" id="2.7.13.3" evidence="2"/>
<comment type="caution">
    <text evidence="10">The sequence shown here is derived from an EMBL/GenBank/DDBJ whole genome shotgun (WGS) entry which is preliminary data.</text>
</comment>
<dbReference type="EMBL" id="JACQAY010000070">
    <property type="protein sequence ID" value="MBI3539128.1"/>
    <property type="molecule type" value="Genomic_DNA"/>
</dbReference>
<dbReference type="GO" id="GO:0005524">
    <property type="term" value="F:ATP binding"/>
    <property type="evidence" value="ECO:0007669"/>
    <property type="project" value="UniProtKB-KW"/>
</dbReference>
<dbReference type="InterPro" id="IPR004358">
    <property type="entry name" value="Sig_transdc_His_kin-like_C"/>
</dbReference>
<evidence type="ECO:0000256" key="3">
    <source>
        <dbReference type="ARBA" id="ARBA00022553"/>
    </source>
</evidence>
<accession>A0A9D6L591</accession>
<keyword evidence="7 10" id="KW-0067">ATP-binding</keyword>
<feature type="non-terminal residue" evidence="10">
    <location>
        <position position="1"/>
    </location>
</feature>
<keyword evidence="4" id="KW-0808">Transferase</keyword>
<evidence type="ECO:0000256" key="2">
    <source>
        <dbReference type="ARBA" id="ARBA00012438"/>
    </source>
</evidence>
<comment type="catalytic activity">
    <reaction evidence="1">
        <text>ATP + protein L-histidine = ADP + protein N-phospho-L-histidine.</text>
        <dbReference type="EC" id="2.7.13.3"/>
    </reaction>
</comment>
<feature type="domain" description="Histidine kinase" evidence="9">
    <location>
        <begin position="1"/>
        <end position="72"/>
    </location>
</feature>
<dbReference type="Proteomes" id="UP000807850">
    <property type="component" value="Unassembled WGS sequence"/>
</dbReference>
<evidence type="ECO:0000256" key="7">
    <source>
        <dbReference type="ARBA" id="ARBA00022840"/>
    </source>
</evidence>
<dbReference type="Gene3D" id="3.30.565.10">
    <property type="entry name" value="Histidine kinase-like ATPase, C-terminal domain"/>
    <property type="match status" value="1"/>
</dbReference>
<evidence type="ECO:0000259" key="9">
    <source>
        <dbReference type="PROSITE" id="PS50109"/>
    </source>
</evidence>